<accession>A0A5J4Q8Q7</accession>
<dbReference type="AlphaFoldDB" id="A0A5J4Q8Q7"/>
<name>A0A5J4Q8Q7_9ZZZZ</name>
<keyword evidence="1" id="KW-0378">Hydrolase</keyword>
<dbReference type="GO" id="GO:0016787">
    <property type="term" value="F:hydrolase activity"/>
    <property type="evidence" value="ECO:0007669"/>
    <property type="project" value="UniProtKB-KW"/>
</dbReference>
<proteinExistence type="predicted"/>
<evidence type="ECO:0000313" key="1">
    <source>
        <dbReference type="EMBL" id="KAA6317619.1"/>
    </source>
</evidence>
<reference evidence="1" key="1">
    <citation type="submission" date="2019-03" db="EMBL/GenBank/DDBJ databases">
        <title>Single cell metagenomics reveals metabolic interactions within the superorganism composed of flagellate Streblomastix strix and complex community of Bacteroidetes bacteria on its surface.</title>
        <authorList>
            <person name="Treitli S.C."/>
            <person name="Kolisko M."/>
            <person name="Husnik F."/>
            <person name="Keeling P."/>
            <person name="Hampl V."/>
        </authorList>
    </citation>
    <scope>NUCLEOTIDE SEQUENCE</scope>
    <source>
        <strain evidence="1">STM</strain>
    </source>
</reference>
<feature type="non-terminal residue" evidence="1">
    <location>
        <position position="1"/>
    </location>
</feature>
<dbReference type="EMBL" id="SNRY01004462">
    <property type="protein sequence ID" value="KAA6317619.1"/>
    <property type="molecule type" value="Genomic_DNA"/>
</dbReference>
<comment type="caution">
    <text evidence="1">The sequence shown here is derived from an EMBL/GenBank/DDBJ whole genome shotgun (WGS) entry which is preliminary data.</text>
</comment>
<organism evidence="1">
    <name type="scientific">termite gut metagenome</name>
    <dbReference type="NCBI Taxonomy" id="433724"/>
    <lineage>
        <taxon>unclassified sequences</taxon>
        <taxon>metagenomes</taxon>
        <taxon>organismal metagenomes</taxon>
    </lineage>
</organism>
<sequence>EASNLTSDEIISTILNKVEVP</sequence>
<dbReference type="EC" id="3.6.3.-" evidence="1"/>
<gene>
    <name evidence="1" type="ORF">EZS27_032255</name>
</gene>
<protein>
    <submittedName>
        <fullName evidence="1">ATPase RavA</fullName>
        <ecNumber evidence="1">3.6.3.-</ecNumber>
    </submittedName>
</protein>